<keyword evidence="6 8" id="KW-0472">Membrane</keyword>
<dbReference type="PANTHER" id="PTHR30558:SF13">
    <property type="entry name" value="BIOPOLYMER TRANSPORT PROTEIN EXBD2"/>
    <property type="match status" value="1"/>
</dbReference>
<dbReference type="EMBL" id="BAAAEO010000002">
    <property type="protein sequence ID" value="GAA0546746.1"/>
    <property type="molecule type" value="Genomic_DNA"/>
</dbReference>
<evidence type="ECO:0008006" key="11">
    <source>
        <dbReference type="Google" id="ProtNLM"/>
    </source>
</evidence>
<evidence type="ECO:0000256" key="8">
    <source>
        <dbReference type="SAM" id="Phobius"/>
    </source>
</evidence>
<evidence type="ECO:0000256" key="4">
    <source>
        <dbReference type="ARBA" id="ARBA00022692"/>
    </source>
</evidence>
<keyword evidence="7" id="KW-0653">Protein transport</keyword>
<feature type="transmembrane region" description="Helical" evidence="8">
    <location>
        <begin position="21"/>
        <end position="39"/>
    </location>
</feature>
<gene>
    <name evidence="9" type="ORF">GCM10009098_12910</name>
</gene>
<evidence type="ECO:0000313" key="9">
    <source>
        <dbReference type="EMBL" id="GAA0546746.1"/>
    </source>
</evidence>
<keyword evidence="3" id="KW-1003">Cell membrane</keyword>
<evidence type="ECO:0000256" key="6">
    <source>
        <dbReference type="ARBA" id="ARBA00023136"/>
    </source>
</evidence>
<evidence type="ECO:0000256" key="1">
    <source>
        <dbReference type="ARBA" id="ARBA00004162"/>
    </source>
</evidence>
<dbReference type="InterPro" id="IPR003400">
    <property type="entry name" value="ExbD"/>
</dbReference>
<organism evidence="9 10">
    <name type="scientific">Rheinheimera aquimaris</name>
    <dbReference type="NCBI Taxonomy" id="412437"/>
    <lineage>
        <taxon>Bacteria</taxon>
        <taxon>Pseudomonadati</taxon>
        <taxon>Pseudomonadota</taxon>
        <taxon>Gammaproteobacteria</taxon>
        <taxon>Chromatiales</taxon>
        <taxon>Chromatiaceae</taxon>
        <taxon>Rheinheimera</taxon>
    </lineage>
</organism>
<dbReference type="Proteomes" id="UP001501169">
    <property type="component" value="Unassembled WGS sequence"/>
</dbReference>
<evidence type="ECO:0000256" key="7">
    <source>
        <dbReference type="RuleBase" id="RU003879"/>
    </source>
</evidence>
<sequence>MQQRLGQRLEQQHQGIDMSPLLDVVFILLIFFIVTTVFVRETGVEVDKPQAVSASQLQQLVILVAITDNGGVYYDGSNIGVEGVRPTLEQLLRERARPVVLQVDKNVPADLLVKVLDGAKLAGAPQVSLATVAQ</sequence>
<keyword evidence="5 8" id="KW-1133">Transmembrane helix</keyword>
<protein>
    <recommendedName>
        <fullName evidence="11">Biopolymer transporter ExbD</fullName>
    </recommendedName>
</protein>
<comment type="subcellular location">
    <subcellularLocation>
        <location evidence="1">Cell membrane</location>
        <topology evidence="1">Single-pass membrane protein</topology>
    </subcellularLocation>
    <subcellularLocation>
        <location evidence="7">Cell membrane</location>
        <topology evidence="7">Single-pass type II membrane protein</topology>
    </subcellularLocation>
</comment>
<reference evidence="9 10" key="1">
    <citation type="journal article" date="2019" name="Int. J. Syst. Evol. Microbiol.">
        <title>The Global Catalogue of Microorganisms (GCM) 10K type strain sequencing project: providing services to taxonomists for standard genome sequencing and annotation.</title>
        <authorList>
            <consortium name="The Broad Institute Genomics Platform"/>
            <consortium name="The Broad Institute Genome Sequencing Center for Infectious Disease"/>
            <person name="Wu L."/>
            <person name="Ma J."/>
        </authorList>
    </citation>
    <scope>NUCLEOTIDE SEQUENCE [LARGE SCALE GENOMIC DNA]</scope>
    <source>
        <strain evidence="9 10">JCM 14331</strain>
    </source>
</reference>
<proteinExistence type="inferred from homology"/>
<evidence type="ECO:0000313" key="10">
    <source>
        <dbReference type="Proteomes" id="UP001501169"/>
    </source>
</evidence>
<keyword evidence="4 7" id="KW-0812">Transmembrane</keyword>
<name>A0ABN1DMB7_9GAMM</name>
<evidence type="ECO:0000256" key="3">
    <source>
        <dbReference type="ARBA" id="ARBA00022475"/>
    </source>
</evidence>
<comment type="similarity">
    <text evidence="2 7">Belongs to the ExbD/TolR family.</text>
</comment>
<accession>A0ABN1DMB7</accession>
<comment type="caution">
    <text evidence="9">The sequence shown here is derived from an EMBL/GenBank/DDBJ whole genome shotgun (WGS) entry which is preliminary data.</text>
</comment>
<dbReference type="PANTHER" id="PTHR30558">
    <property type="entry name" value="EXBD MEMBRANE COMPONENT OF PMF-DRIVEN MACROMOLECULE IMPORT SYSTEM"/>
    <property type="match status" value="1"/>
</dbReference>
<dbReference type="Gene3D" id="3.30.420.270">
    <property type="match status" value="1"/>
</dbReference>
<keyword evidence="10" id="KW-1185">Reference proteome</keyword>
<evidence type="ECO:0000256" key="5">
    <source>
        <dbReference type="ARBA" id="ARBA00022989"/>
    </source>
</evidence>
<evidence type="ECO:0000256" key="2">
    <source>
        <dbReference type="ARBA" id="ARBA00005811"/>
    </source>
</evidence>
<keyword evidence="7" id="KW-0813">Transport</keyword>
<dbReference type="Pfam" id="PF02472">
    <property type="entry name" value="ExbD"/>
    <property type="match status" value="1"/>
</dbReference>